<organism evidence="1 2">
    <name type="scientific">Herbaspirillum lusitanum</name>
    <dbReference type="NCBI Taxonomy" id="213312"/>
    <lineage>
        <taxon>Bacteria</taxon>
        <taxon>Pseudomonadati</taxon>
        <taxon>Pseudomonadota</taxon>
        <taxon>Betaproteobacteria</taxon>
        <taxon>Burkholderiales</taxon>
        <taxon>Oxalobacteraceae</taxon>
        <taxon>Herbaspirillum</taxon>
    </lineage>
</organism>
<dbReference type="Proteomes" id="UP001629246">
    <property type="component" value="Unassembled WGS sequence"/>
</dbReference>
<evidence type="ECO:0000313" key="2">
    <source>
        <dbReference type="Proteomes" id="UP001629246"/>
    </source>
</evidence>
<protein>
    <submittedName>
        <fullName evidence="1">Uncharacterized protein</fullName>
    </submittedName>
</protein>
<keyword evidence="2" id="KW-1185">Reference proteome</keyword>
<comment type="caution">
    <text evidence="1">The sequence shown here is derived from an EMBL/GenBank/DDBJ whole genome shotgun (WGS) entry which is preliminary data.</text>
</comment>
<reference evidence="1 2" key="1">
    <citation type="journal article" date="2024" name="Chem. Sci.">
        <title>Discovery of megapolipeptins by genome mining of a Burkholderiales bacteria collection.</title>
        <authorList>
            <person name="Paulo B.S."/>
            <person name="Recchia M.J.J."/>
            <person name="Lee S."/>
            <person name="Fergusson C.H."/>
            <person name="Romanowski S.B."/>
            <person name="Hernandez A."/>
            <person name="Krull N."/>
            <person name="Liu D.Y."/>
            <person name="Cavanagh H."/>
            <person name="Bos A."/>
            <person name="Gray C.A."/>
            <person name="Murphy B.T."/>
            <person name="Linington R.G."/>
            <person name="Eustaquio A.S."/>
        </authorList>
    </citation>
    <scope>NUCLEOTIDE SEQUENCE [LARGE SCALE GENOMIC DNA]</scope>
    <source>
        <strain evidence="1 2">RL21-008-BIB-A</strain>
    </source>
</reference>
<dbReference type="EMBL" id="JAQQFM010000001">
    <property type="protein sequence ID" value="MFL9922955.1"/>
    <property type="molecule type" value="Genomic_DNA"/>
</dbReference>
<accession>A0ABW9A528</accession>
<dbReference type="RefSeq" id="WP_408154113.1">
    <property type="nucleotide sequence ID" value="NZ_JAQQFM010000001.1"/>
</dbReference>
<sequence length="74" mass="8003">MEIQRIHVALDFVRPFLSHPLIGERLADKLMPFLANLGNLRVASPGIAHDSVDANLMLSGNEMAPVNQVSALAV</sequence>
<name>A0ABW9A528_9BURK</name>
<gene>
    <name evidence="1" type="ORF">PQR62_01670</name>
</gene>
<proteinExistence type="predicted"/>
<evidence type="ECO:0000313" key="1">
    <source>
        <dbReference type="EMBL" id="MFL9922955.1"/>
    </source>
</evidence>